<keyword evidence="2" id="KW-1185">Reference proteome</keyword>
<evidence type="ECO:0000313" key="1">
    <source>
        <dbReference type="EMBL" id="CAJ2647554.1"/>
    </source>
</evidence>
<sequence>MIDNNLTTLLRNSQTGSHQNVDGKVVPKATDSKHGSQVVPDPTTPLPDKKLLLSILDRLQKKDTHGVFSEPVDPKELPDYQDVIKDPMDFGTIRKKLDGDGGLLSLEQFEARTMQEIARKDFAVISHLFSRKAIDKEEEEITHNSPEDTSYPVTLDGIVVLIVAVISWSIVIARYLCTFSQWLDRRSQSFKGDVAVTTISLKPEKPSNSPIFFSKYSIPEGLQGYKDIIYLRKARQERLIPSNRPIFSSKYSRSADVQGYKVIQKAKTVF</sequence>
<proteinExistence type="predicted"/>
<evidence type="ECO:0000313" key="2">
    <source>
        <dbReference type="Proteomes" id="UP001177021"/>
    </source>
</evidence>
<accession>A0ACB0JR28</accession>
<protein>
    <submittedName>
        <fullName evidence="1">Uncharacterized protein</fullName>
    </submittedName>
</protein>
<comment type="caution">
    <text evidence="1">The sequence shown here is derived from an EMBL/GenBank/DDBJ whole genome shotgun (WGS) entry which is preliminary data.</text>
</comment>
<name>A0ACB0JR28_TRIPR</name>
<gene>
    <name evidence="1" type="ORF">MILVUS5_LOCUS16054</name>
</gene>
<dbReference type="Proteomes" id="UP001177021">
    <property type="component" value="Unassembled WGS sequence"/>
</dbReference>
<organism evidence="1 2">
    <name type="scientific">Trifolium pratense</name>
    <name type="common">Red clover</name>
    <dbReference type="NCBI Taxonomy" id="57577"/>
    <lineage>
        <taxon>Eukaryota</taxon>
        <taxon>Viridiplantae</taxon>
        <taxon>Streptophyta</taxon>
        <taxon>Embryophyta</taxon>
        <taxon>Tracheophyta</taxon>
        <taxon>Spermatophyta</taxon>
        <taxon>Magnoliopsida</taxon>
        <taxon>eudicotyledons</taxon>
        <taxon>Gunneridae</taxon>
        <taxon>Pentapetalae</taxon>
        <taxon>rosids</taxon>
        <taxon>fabids</taxon>
        <taxon>Fabales</taxon>
        <taxon>Fabaceae</taxon>
        <taxon>Papilionoideae</taxon>
        <taxon>50 kb inversion clade</taxon>
        <taxon>NPAAA clade</taxon>
        <taxon>Hologalegina</taxon>
        <taxon>IRL clade</taxon>
        <taxon>Trifolieae</taxon>
        <taxon>Trifolium</taxon>
    </lineage>
</organism>
<dbReference type="EMBL" id="CASHSV030000109">
    <property type="protein sequence ID" value="CAJ2647554.1"/>
    <property type="molecule type" value="Genomic_DNA"/>
</dbReference>
<reference evidence="1" key="1">
    <citation type="submission" date="2023-10" db="EMBL/GenBank/DDBJ databases">
        <authorList>
            <person name="Rodriguez Cubillos JULIANA M."/>
            <person name="De Vega J."/>
        </authorList>
    </citation>
    <scope>NUCLEOTIDE SEQUENCE</scope>
</reference>